<dbReference type="Proteomes" id="UP000483820">
    <property type="component" value="Chromosome II"/>
</dbReference>
<dbReference type="CTD" id="78774564"/>
<dbReference type="KEGG" id="crq:GCK72_007955"/>
<dbReference type="EMBL" id="WUAV01000002">
    <property type="protein sequence ID" value="KAF1767994.1"/>
    <property type="molecule type" value="Genomic_DNA"/>
</dbReference>
<sequence>MAGSEMRKAELLHSGEKLEEIMEALGAKPVKSVNIEKEPHKFNQGECYMIQQANGREAVVYKMARSHIVLQTEFELI</sequence>
<reference evidence="1 2" key="1">
    <citation type="submission" date="2019-12" db="EMBL/GenBank/DDBJ databases">
        <title>Chromosome-level assembly of the Caenorhabditis remanei genome.</title>
        <authorList>
            <person name="Teterina A.A."/>
            <person name="Willis J.H."/>
            <person name="Phillips P.C."/>
        </authorList>
    </citation>
    <scope>NUCLEOTIDE SEQUENCE [LARGE SCALE GENOMIC DNA]</scope>
    <source>
        <strain evidence="1 2">PX506</strain>
        <tissue evidence="1">Whole organism</tissue>
    </source>
</reference>
<accession>A0A6A5HN17</accession>
<dbReference type="GeneID" id="78774564"/>
<proteinExistence type="predicted"/>
<gene>
    <name evidence="1" type="ORF">GCK72_007955</name>
</gene>
<dbReference type="RefSeq" id="XP_053590754.1">
    <property type="nucleotide sequence ID" value="XM_053726560.1"/>
</dbReference>
<protein>
    <submittedName>
        <fullName evidence="1">Uncharacterized protein</fullName>
    </submittedName>
</protein>
<organism evidence="1 2">
    <name type="scientific">Caenorhabditis remanei</name>
    <name type="common">Caenorhabditis vulgaris</name>
    <dbReference type="NCBI Taxonomy" id="31234"/>
    <lineage>
        <taxon>Eukaryota</taxon>
        <taxon>Metazoa</taxon>
        <taxon>Ecdysozoa</taxon>
        <taxon>Nematoda</taxon>
        <taxon>Chromadorea</taxon>
        <taxon>Rhabditida</taxon>
        <taxon>Rhabditina</taxon>
        <taxon>Rhabditomorpha</taxon>
        <taxon>Rhabditoidea</taxon>
        <taxon>Rhabditidae</taxon>
        <taxon>Peloderinae</taxon>
        <taxon>Caenorhabditis</taxon>
    </lineage>
</organism>
<dbReference type="AlphaFoldDB" id="A0A6A5HN17"/>
<evidence type="ECO:0000313" key="1">
    <source>
        <dbReference type="EMBL" id="KAF1767994.1"/>
    </source>
</evidence>
<evidence type="ECO:0000313" key="2">
    <source>
        <dbReference type="Proteomes" id="UP000483820"/>
    </source>
</evidence>
<name>A0A6A5HN17_CAERE</name>
<comment type="caution">
    <text evidence="1">The sequence shown here is derived from an EMBL/GenBank/DDBJ whole genome shotgun (WGS) entry which is preliminary data.</text>
</comment>